<dbReference type="CDD" id="cd06257">
    <property type="entry name" value="DnaJ"/>
    <property type="match status" value="1"/>
</dbReference>
<protein>
    <submittedName>
        <fullName evidence="3">J domain-containing protein</fullName>
    </submittedName>
</protein>
<feature type="domain" description="J" evidence="1">
    <location>
        <begin position="17"/>
        <end position="91"/>
    </location>
</feature>
<reference evidence="3" key="1">
    <citation type="submission" date="2022-11" db="UniProtKB">
        <authorList>
            <consortium name="WormBaseParasite"/>
        </authorList>
    </citation>
    <scope>IDENTIFICATION</scope>
</reference>
<accession>A0A914QBJ7</accession>
<sequence>MSSAISKRCFEAFQTDDLYTIIGITAEEKEDLTDAILKKAYHRKSKEWHPDRHADKHPEERVIATRKFQVIADAYRILGDPKMKAIYDAEGLVDDDNFVDPNDEVVNAQEVPLYFIIVNAQEEAPGYEIRRRISGTTTILVIDFNDPNKCYP</sequence>
<dbReference type="WBParaSite" id="PDA_v2.g28955.t1">
    <property type="protein sequence ID" value="PDA_v2.g28955.t1"/>
    <property type="gene ID" value="PDA_v2.g28955"/>
</dbReference>
<dbReference type="Proteomes" id="UP000887578">
    <property type="component" value="Unplaced"/>
</dbReference>
<dbReference type="PANTHER" id="PTHR44144">
    <property type="entry name" value="DNAJ HOMOLOG SUBFAMILY C MEMBER 9"/>
    <property type="match status" value="1"/>
</dbReference>
<keyword evidence="2" id="KW-1185">Reference proteome</keyword>
<dbReference type="SUPFAM" id="SSF46565">
    <property type="entry name" value="Chaperone J-domain"/>
    <property type="match status" value="1"/>
</dbReference>
<dbReference type="GO" id="GO:0031072">
    <property type="term" value="F:heat shock protein binding"/>
    <property type="evidence" value="ECO:0007669"/>
    <property type="project" value="TreeGrafter"/>
</dbReference>
<dbReference type="PRINTS" id="PR00625">
    <property type="entry name" value="JDOMAIN"/>
</dbReference>
<evidence type="ECO:0000259" key="1">
    <source>
        <dbReference type="PROSITE" id="PS50076"/>
    </source>
</evidence>
<proteinExistence type="predicted"/>
<dbReference type="AlphaFoldDB" id="A0A914QBJ7"/>
<name>A0A914QBJ7_9BILA</name>
<dbReference type="GO" id="GO:0005737">
    <property type="term" value="C:cytoplasm"/>
    <property type="evidence" value="ECO:0007669"/>
    <property type="project" value="TreeGrafter"/>
</dbReference>
<organism evidence="2 3">
    <name type="scientific">Panagrolaimus davidi</name>
    <dbReference type="NCBI Taxonomy" id="227884"/>
    <lineage>
        <taxon>Eukaryota</taxon>
        <taxon>Metazoa</taxon>
        <taxon>Ecdysozoa</taxon>
        <taxon>Nematoda</taxon>
        <taxon>Chromadorea</taxon>
        <taxon>Rhabditida</taxon>
        <taxon>Tylenchina</taxon>
        <taxon>Panagrolaimomorpha</taxon>
        <taxon>Panagrolaimoidea</taxon>
        <taxon>Panagrolaimidae</taxon>
        <taxon>Panagrolaimus</taxon>
    </lineage>
</organism>
<evidence type="ECO:0000313" key="2">
    <source>
        <dbReference type="Proteomes" id="UP000887578"/>
    </source>
</evidence>
<dbReference type="Pfam" id="PF00226">
    <property type="entry name" value="DnaJ"/>
    <property type="match status" value="1"/>
</dbReference>
<dbReference type="SMART" id="SM00271">
    <property type="entry name" value="DnaJ"/>
    <property type="match status" value="1"/>
</dbReference>
<evidence type="ECO:0000313" key="3">
    <source>
        <dbReference type="WBParaSite" id="PDA_v2.g28955.t1"/>
    </source>
</evidence>
<dbReference type="InterPro" id="IPR036869">
    <property type="entry name" value="J_dom_sf"/>
</dbReference>
<dbReference type="Gene3D" id="1.10.287.110">
    <property type="entry name" value="DnaJ domain"/>
    <property type="match status" value="1"/>
</dbReference>
<dbReference type="InterPro" id="IPR052594">
    <property type="entry name" value="J_domain-containing_protein"/>
</dbReference>
<dbReference type="PANTHER" id="PTHR44144:SF1">
    <property type="entry name" value="DNAJ HOMOLOG SUBFAMILY C MEMBER 9"/>
    <property type="match status" value="1"/>
</dbReference>
<dbReference type="GO" id="GO:0005634">
    <property type="term" value="C:nucleus"/>
    <property type="evidence" value="ECO:0007669"/>
    <property type="project" value="TreeGrafter"/>
</dbReference>
<dbReference type="InterPro" id="IPR001623">
    <property type="entry name" value="DnaJ_domain"/>
</dbReference>
<dbReference type="PROSITE" id="PS50076">
    <property type="entry name" value="DNAJ_2"/>
    <property type="match status" value="1"/>
</dbReference>